<evidence type="ECO:0000313" key="11">
    <source>
        <dbReference type="EMBL" id="NDR89151.1"/>
    </source>
</evidence>
<dbReference type="HOGENOM" id="CLU_128747_1_1_6"/>
<name>A0A0B3VXA2_FRATU</name>
<dbReference type="Pfam" id="PF00301">
    <property type="entry name" value="Rubredoxin"/>
    <property type="match status" value="1"/>
</dbReference>
<dbReference type="KEGG" id="ftv:CH67_1196"/>
<dbReference type="RefSeq" id="WP_003015484.1">
    <property type="nucleotide sequence ID" value="NZ_CP009693.1"/>
</dbReference>
<organism evidence="12">
    <name type="scientific">Francisella tularensis subsp. holarctica</name>
    <dbReference type="NCBI Taxonomy" id="119857"/>
    <lineage>
        <taxon>Bacteria</taxon>
        <taxon>Pseudomonadati</taxon>
        <taxon>Pseudomonadota</taxon>
        <taxon>Gammaproteobacteria</taxon>
        <taxon>Thiotrichales</taxon>
        <taxon>Francisellaceae</taxon>
        <taxon>Francisella</taxon>
    </lineage>
</organism>
<dbReference type="OMA" id="MSAYRCP"/>
<dbReference type="EMBL" id="JAAGKH010000039">
    <property type="protein sequence ID" value="NDR89151.1"/>
    <property type="molecule type" value="Genomic_DNA"/>
</dbReference>
<dbReference type="InterPro" id="IPR024934">
    <property type="entry name" value="Rubredoxin-like_dom"/>
</dbReference>
<feature type="binding site" evidence="9">
    <location>
        <position position="11"/>
    </location>
    <ligand>
        <name>Fe cation</name>
        <dbReference type="ChEBI" id="CHEBI:24875"/>
    </ligand>
</feature>
<comment type="caution">
    <text evidence="12">The sequence shown here is derived from an EMBL/GenBank/DDBJ whole genome shotgun (WGS) entry which is preliminary data.</text>
</comment>
<proteinExistence type="inferred from homology"/>
<dbReference type="CDD" id="cd00730">
    <property type="entry name" value="rubredoxin"/>
    <property type="match status" value="1"/>
</dbReference>
<dbReference type="GO" id="GO:0043448">
    <property type="term" value="P:alkane catabolic process"/>
    <property type="evidence" value="ECO:0007669"/>
    <property type="project" value="TreeGrafter"/>
</dbReference>
<dbReference type="PROSITE" id="PS00202">
    <property type="entry name" value="RUBREDOXIN"/>
    <property type="match status" value="1"/>
</dbReference>
<feature type="binding site" evidence="9">
    <location>
        <position position="41"/>
    </location>
    <ligand>
        <name>Fe cation</name>
        <dbReference type="ChEBI" id="CHEBI:24875"/>
    </ligand>
</feature>
<dbReference type="AlphaFoldDB" id="A0A0B3VXA2"/>
<evidence type="ECO:0000256" key="7">
    <source>
        <dbReference type="ARBA" id="ARBA00023004"/>
    </source>
</evidence>
<dbReference type="PRINTS" id="PR00163">
    <property type="entry name" value="RUBREDOXIN"/>
</dbReference>
<evidence type="ECO:0000256" key="6">
    <source>
        <dbReference type="ARBA" id="ARBA00022982"/>
    </source>
</evidence>
<comment type="cofactor">
    <cofactor evidence="8 9">
        <name>Fe(3+)</name>
        <dbReference type="ChEBI" id="CHEBI:29034"/>
    </cofactor>
    <text evidence="8 9">Binds 1 Fe(3+) ion per subunit.</text>
</comment>
<dbReference type="PANTHER" id="PTHR47627:SF1">
    <property type="entry name" value="RUBREDOXIN-1-RELATED"/>
    <property type="match status" value="1"/>
</dbReference>
<dbReference type="KEGG" id="ftz:CH68_928"/>
<dbReference type="PANTHER" id="PTHR47627">
    <property type="entry name" value="RUBREDOXIN"/>
    <property type="match status" value="1"/>
</dbReference>
<dbReference type="InterPro" id="IPR024922">
    <property type="entry name" value="Rubredoxin"/>
</dbReference>
<evidence type="ECO:0000256" key="4">
    <source>
        <dbReference type="ARBA" id="ARBA00022448"/>
    </source>
</evidence>
<comment type="similarity">
    <text evidence="3 8">Belongs to the rubredoxin family.</text>
</comment>
<keyword evidence="5 8" id="KW-0479">Metal-binding</keyword>
<dbReference type="SUPFAM" id="SSF57802">
    <property type="entry name" value="Rubredoxin-like"/>
    <property type="match status" value="1"/>
</dbReference>
<gene>
    <name evidence="12" type="ORF">FWI86_02495</name>
    <name evidence="11" type="ORF">FWJ04_05785</name>
</gene>
<comment type="function">
    <text evidence="1">Involved in the hydrocarbon hydroxylating system, which transfers electrons from NADH to rubredoxin reductase and then through rubredoxin to alkane 1 monooxygenase.</text>
</comment>
<dbReference type="GO" id="GO:0005506">
    <property type="term" value="F:iron ion binding"/>
    <property type="evidence" value="ECO:0007669"/>
    <property type="project" value="InterPro"/>
</dbReference>
<evidence type="ECO:0000313" key="12">
    <source>
        <dbReference type="EMBL" id="NDS67987.1"/>
    </source>
</evidence>
<feature type="binding site" evidence="9">
    <location>
        <position position="44"/>
    </location>
    <ligand>
        <name>Fe cation</name>
        <dbReference type="ChEBI" id="CHEBI:24875"/>
    </ligand>
</feature>
<reference evidence="12" key="2">
    <citation type="submission" date="2020-02" db="EMBL/GenBank/DDBJ databases">
        <title>Using affinity propagation clustering for identifying bacterial clades and subclades with whole-genome sequences of Francisella tularensis.</title>
        <authorList>
            <person name="Homeier-Bachmann T."/>
            <person name="Abdel-Glil M.Y."/>
            <person name="Hackbart A."/>
            <person name="Hotzel H."/>
            <person name="Tomaso H."/>
        </authorList>
    </citation>
    <scope>NUCLEOTIDE SEQUENCE</scope>
    <source>
        <strain evidence="12">15T0085</strain>
        <strain evidence="11">17T1429</strain>
    </source>
</reference>
<evidence type="ECO:0000256" key="9">
    <source>
        <dbReference type="PIRSR" id="PIRSR000071-1"/>
    </source>
</evidence>
<accession>A0A0B3VXA2</accession>
<dbReference type="GO" id="GO:0009055">
    <property type="term" value="F:electron transfer activity"/>
    <property type="evidence" value="ECO:0007669"/>
    <property type="project" value="InterPro"/>
</dbReference>
<dbReference type="eggNOG" id="COG1773">
    <property type="taxonomic scope" value="Bacteria"/>
</dbReference>
<dbReference type="EMBL" id="JAAGJP010000011">
    <property type="protein sequence ID" value="NDS67987.1"/>
    <property type="molecule type" value="Genomic_DNA"/>
</dbReference>
<dbReference type="Gene3D" id="2.20.28.10">
    <property type="match status" value="1"/>
</dbReference>
<dbReference type="KEGG" id="ftc:DA46_1948"/>
<dbReference type="InterPro" id="IPR050526">
    <property type="entry name" value="Rubredoxin_ET"/>
</dbReference>
<protein>
    <recommendedName>
        <fullName evidence="8">Rubredoxin</fullName>
    </recommendedName>
</protein>
<dbReference type="InterPro" id="IPR024935">
    <property type="entry name" value="Rubredoxin_dom"/>
</dbReference>
<keyword evidence="4 8" id="KW-0813">Transport</keyword>
<dbReference type="PIRSF" id="PIRSF000071">
    <property type="entry name" value="Rubredoxin"/>
    <property type="match status" value="1"/>
</dbReference>
<evidence type="ECO:0000256" key="2">
    <source>
        <dbReference type="ARBA" id="ARBA00004933"/>
    </source>
</evidence>
<feature type="domain" description="Rubredoxin-like" evidence="10">
    <location>
        <begin position="3"/>
        <end position="54"/>
    </location>
</feature>
<dbReference type="PROSITE" id="PS50903">
    <property type="entry name" value="RUBREDOXIN_LIKE"/>
    <property type="match status" value="1"/>
</dbReference>
<feature type="binding site" evidence="9">
    <location>
        <position position="8"/>
    </location>
    <ligand>
        <name>Fe cation</name>
        <dbReference type="ChEBI" id="CHEBI:24875"/>
    </ligand>
</feature>
<evidence type="ECO:0000256" key="1">
    <source>
        <dbReference type="ARBA" id="ARBA00002792"/>
    </source>
</evidence>
<reference evidence="12" key="1">
    <citation type="submission" date="2019-08" db="EMBL/GenBank/DDBJ databases">
        <authorList>
            <person name="Busch A."/>
        </authorList>
    </citation>
    <scope>NUCLEOTIDE SEQUENCE</scope>
    <source>
        <strain evidence="12">15T0085</strain>
        <strain evidence="11">17T1429</strain>
    </source>
</reference>
<keyword evidence="7 8" id="KW-0408">Iron</keyword>
<dbReference type="InterPro" id="IPR018527">
    <property type="entry name" value="Rubredoxin_Fe_BS"/>
</dbReference>
<keyword evidence="6 8" id="KW-0249">Electron transport</keyword>
<evidence type="ECO:0000256" key="5">
    <source>
        <dbReference type="ARBA" id="ARBA00022723"/>
    </source>
</evidence>
<dbReference type="FunFam" id="2.20.28.10:FF:000001">
    <property type="entry name" value="Rubredoxin"/>
    <property type="match status" value="1"/>
</dbReference>
<evidence type="ECO:0000259" key="10">
    <source>
        <dbReference type="PROSITE" id="PS50903"/>
    </source>
</evidence>
<comment type="pathway">
    <text evidence="2">Hydrocarbon metabolism; alkane degradation.</text>
</comment>
<sequence length="56" mass="6587">MEYRKYICIVCGLIYDEAEGWPEDGIEPGTRWEDVPENWECPDCGVSKDEFELLEE</sequence>
<evidence type="ECO:0000256" key="8">
    <source>
        <dbReference type="PIRNR" id="PIRNR000071"/>
    </source>
</evidence>
<evidence type="ECO:0000256" key="3">
    <source>
        <dbReference type="ARBA" id="ARBA00005337"/>
    </source>
</evidence>